<dbReference type="CDD" id="cd01635">
    <property type="entry name" value="Glycosyltransferase_GTB-type"/>
    <property type="match status" value="1"/>
</dbReference>
<evidence type="ECO:0000256" key="7">
    <source>
        <dbReference type="ARBA" id="ARBA00022676"/>
    </source>
</evidence>
<evidence type="ECO:0000256" key="9">
    <source>
        <dbReference type="ARBA" id="ARBA00023098"/>
    </source>
</evidence>
<evidence type="ECO:0000313" key="12">
    <source>
        <dbReference type="EMBL" id="MFB9887009.1"/>
    </source>
</evidence>
<dbReference type="PANTHER" id="PTHR30372:SF4">
    <property type="entry name" value="LIPID-A-DISACCHARIDE SYNTHASE, MITOCHONDRIAL-RELATED"/>
    <property type="match status" value="1"/>
</dbReference>
<comment type="caution">
    <text evidence="12">The sequence shown here is derived from an EMBL/GenBank/DDBJ whole genome shotgun (WGS) entry which is preliminary data.</text>
</comment>
<dbReference type="GO" id="GO:0008915">
    <property type="term" value="F:lipid-A-disaccharide synthase activity"/>
    <property type="evidence" value="ECO:0007669"/>
    <property type="project" value="UniProtKB-EC"/>
</dbReference>
<dbReference type="NCBIfam" id="TIGR00215">
    <property type="entry name" value="lpxB"/>
    <property type="match status" value="1"/>
</dbReference>
<comment type="similarity">
    <text evidence="2 11">Belongs to the LpxB family.</text>
</comment>
<keyword evidence="5 11" id="KW-0444">Lipid biosynthesis</keyword>
<name>A0ABV5ZFW9_9GAMM</name>
<evidence type="ECO:0000256" key="10">
    <source>
        <dbReference type="ARBA" id="ARBA00048975"/>
    </source>
</evidence>
<comment type="function">
    <text evidence="1 11">Condensation of UDP-2,3-diacylglucosamine and 2,3-diacylglucosamine-1-phosphate to form lipid A disaccharide, a precursor of lipid A, a phosphorylated glycolipid that anchors the lipopolysaccharide to the outer membrane of the cell.</text>
</comment>
<evidence type="ECO:0000256" key="1">
    <source>
        <dbReference type="ARBA" id="ARBA00002056"/>
    </source>
</evidence>
<keyword evidence="9 11" id="KW-0443">Lipid metabolism</keyword>
<comment type="catalytic activity">
    <reaction evidence="10 11">
        <text>a lipid X + a UDP-2-N,3-O-bis[(3R)-3-hydroxyacyl]-alpha-D-glucosamine = a lipid A disaccharide + UDP + H(+)</text>
        <dbReference type="Rhea" id="RHEA:67828"/>
        <dbReference type="ChEBI" id="CHEBI:15378"/>
        <dbReference type="ChEBI" id="CHEBI:58223"/>
        <dbReference type="ChEBI" id="CHEBI:137748"/>
        <dbReference type="ChEBI" id="CHEBI:176338"/>
        <dbReference type="ChEBI" id="CHEBI:176343"/>
        <dbReference type="EC" id="2.4.1.182"/>
    </reaction>
</comment>
<dbReference type="SUPFAM" id="SSF53756">
    <property type="entry name" value="UDP-Glycosyltransferase/glycogen phosphorylase"/>
    <property type="match status" value="1"/>
</dbReference>
<evidence type="ECO:0000256" key="8">
    <source>
        <dbReference type="ARBA" id="ARBA00022679"/>
    </source>
</evidence>
<organism evidence="12 13">
    <name type="scientific">Balneatrix alpica</name>
    <dbReference type="NCBI Taxonomy" id="75684"/>
    <lineage>
        <taxon>Bacteria</taxon>
        <taxon>Pseudomonadati</taxon>
        <taxon>Pseudomonadota</taxon>
        <taxon>Gammaproteobacteria</taxon>
        <taxon>Oceanospirillales</taxon>
        <taxon>Balneatrichaceae</taxon>
        <taxon>Balneatrix</taxon>
    </lineage>
</organism>
<evidence type="ECO:0000256" key="3">
    <source>
        <dbReference type="ARBA" id="ARBA00012687"/>
    </source>
</evidence>
<sequence>MAKPLRIALVAGELSGDILGADLMSALRILYPHAEFEGIGGPRMQAEGMTSFFPMEKLSVMGLVEVLKHLPELLGIRKALVKRWHAEPPDIFIGIDAPDFNLGLAKRLHRVGIKTVHYVNPSVWAWRQGRVKGIKRSIDLMLTLFPFEARFYQQAGVPVCFVGHPLAEQLPWQPEQSLAREQLSLAEGPVLALLPGSRRSEVSMLGPAFIEAARLCKQAKPELQIVLAPANQWGEEFLRPLLADLPCQFATGKSQLAMQAADMLMLASGTVTLEAALCKRPMVVAYRMASWTFSILKRLVKVPHIALPNLLTPRPLVRELLQDEVTPQALAHEALHWLEGEHQSERHVLQQQFLQLHQQLRQGGGKTAAAAIAKLLESSCS</sequence>
<keyword evidence="13" id="KW-1185">Reference proteome</keyword>
<proteinExistence type="inferred from homology"/>
<reference evidence="12 13" key="1">
    <citation type="submission" date="2024-09" db="EMBL/GenBank/DDBJ databases">
        <authorList>
            <person name="Sun Q."/>
            <person name="Mori K."/>
        </authorList>
    </citation>
    <scope>NUCLEOTIDE SEQUENCE [LARGE SCALE GENOMIC DNA]</scope>
    <source>
        <strain evidence="12 13">ATCC 51285</strain>
    </source>
</reference>
<gene>
    <name evidence="11 12" type="primary">lpxB</name>
    <name evidence="12" type="ORF">ACFFLH_11330</name>
</gene>
<dbReference type="InterPro" id="IPR003835">
    <property type="entry name" value="Glyco_trans_19"/>
</dbReference>
<dbReference type="EMBL" id="JBHLZN010000003">
    <property type="protein sequence ID" value="MFB9887009.1"/>
    <property type="molecule type" value="Genomic_DNA"/>
</dbReference>
<dbReference type="PANTHER" id="PTHR30372">
    <property type="entry name" value="LIPID-A-DISACCHARIDE SYNTHASE"/>
    <property type="match status" value="1"/>
</dbReference>
<dbReference type="HAMAP" id="MF_00392">
    <property type="entry name" value="LpxB"/>
    <property type="match status" value="1"/>
</dbReference>
<keyword evidence="8 11" id="KW-0808">Transferase</keyword>
<keyword evidence="6 11" id="KW-0441">Lipid A biosynthesis</keyword>
<accession>A0ABV5ZFW9</accession>
<dbReference type="Proteomes" id="UP001589628">
    <property type="component" value="Unassembled WGS sequence"/>
</dbReference>
<evidence type="ECO:0000313" key="13">
    <source>
        <dbReference type="Proteomes" id="UP001589628"/>
    </source>
</evidence>
<keyword evidence="7 11" id="KW-0328">Glycosyltransferase</keyword>
<evidence type="ECO:0000256" key="2">
    <source>
        <dbReference type="ARBA" id="ARBA00007868"/>
    </source>
</evidence>
<evidence type="ECO:0000256" key="4">
    <source>
        <dbReference type="ARBA" id="ARBA00020902"/>
    </source>
</evidence>
<evidence type="ECO:0000256" key="11">
    <source>
        <dbReference type="HAMAP-Rule" id="MF_00392"/>
    </source>
</evidence>
<evidence type="ECO:0000256" key="6">
    <source>
        <dbReference type="ARBA" id="ARBA00022556"/>
    </source>
</evidence>
<dbReference type="RefSeq" id="WP_027312173.1">
    <property type="nucleotide sequence ID" value="NZ_JBHLZN010000003.1"/>
</dbReference>
<comment type="pathway">
    <text evidence="11">Bacterial outer membrane biogenesis; LPS lipid A biosynthesis.</text>
</comment>
<protein>
    <recommendedName>
        <fullName evidence="4 11">Lipid-A-disaccharide synthase</fullName>
        <ecNumber evidence="3 11">2.4.1.182</ecNumber>
    </recommendedName>
</protein>
<evidence type="ECO:0000256" key="5">
    <source>
        <dbReference type="ARBA" id="ARBA00022516"/>
    </source>
</evidence>
<dbReference type="Pfam" id="PF02684">
    <property type="entry name" value="LpxB"/>
    <property type="match status" value="1"/>
</dbReference>
<dbReference type="EC" id="2.4.1.182" evidence="3 11"/>